<evidence type="ECO:0000313" key="3">
    <source>
        <dbReference type="EMBL" id="OOM75535.1"/>
    </source>
</evidence>
<dbReference type="SUPFAM" id="SSF69304">
    <property type="entry name" value="Tricorn protease N-terminal domain"/>
    <property type="match status" value="1"/>
</dbReference>
<proteinExistence type="predicted"/>
<keyword evidence="4" id="KW-1185">Reference proteome</keyword>
<dbReference type="Proteomes" id="UP000190890">
    <property type="component" value="Unassembled WGS sequence"/>
</dbReference>
<dbReference type="EMBL" id="LZZM01000184">
    <property type="protein sequence ID" value="OOM75535.1"/>
    <property type="molecule type" value="Genomic_DNA"/>
</dbReference>
<dbReference type="STRING" id="29367.CLPUN_32060"/>
<accession>A0A1S8TDR5</accession>
<comment type="caution">
    <text evidence="3">The sequence shown here is derived from an EMBL/GenBank/DDBJ whole genome shotgun (WGS) entry which is preliminary data.</text>
</comment>
<evidence type="ECO:0000256" key="2">
    <source>
        <dbReference type="SAM" id="Phobius"/>
    </source>
</evidence>
<dbReference type="AlphaFoldDB" id="A0A1S8TDR5"/>
<protein>
    <submittedName>
        <fullName evidence="3">Uncharacterized protein</fullName>
    </submittedName>
</protein>
<evidence type="ECO:0000256" key="1">
    <source>
        <dbReference type="SAM" id="MobiDB-lite"/>
    </source>
</evidence>
<name>A0A1S8TDR5_9CLOT</name>
<keyword evidence="2" id="KW-0472">Membrane</keyword>
<evidence type="ECO:0000313" key="4">
    <source>
        <dbReference type="Proteomes" id="UP000190890"/>
    </source>
</evidence>
<organism evidence="3 4">
    <name type="scientific">Clostridium puniceum</name>
    <dbReference type="NCBI Taxonomy" id="29367"/>
    <lineage>
        <taxon>Bacteria</taxon>
        <taxon>Bacillati</taxon>
        <taxon>Bacillota</taxon>
        <taxon>Clostridia</taxon>
        <taxon>Eubacteriales</taxon>
        <taxon>Clostridiaceae</taxon>
        <taxon>Clostridium</taxon>
    </lineage>
</organism>
<gene>
    <name evidence="3" type="ORF">CLPUN_32060</name>
</gene>
<keyword evidence="2" id="KW-1133">Transmembrane helix</keyword>
<dbReference type="OrthoDB" id="1952449at2"/>
<dbReference type="RefSeq" id="WP_077848266.1">
    <property type="nucleotide sequence ID" value="NZ_LZZM01000184.1"/>
</dbReference>
<keyword evidence="2" id="KW-0812">Transmembrane</keyword>
<reference evidence="3 4" key="1">
    <citation type="submission" date="2016-05" db="EMBL/GenBank/DDBJ databases">
        <title>Microbial solvent formation.</title>
        <authorList>
            <person name="Poehlein A."/>
            <person name="Montoya Solano J.D."/>
            <person name="Flitsch S."/>
            <person name="Krabben P."/>
            <person name="Duerre P."/>
            <person name="Daniel R."/>
        </authorList>
    </citation>
    <scope>NUCLEOTIDE SEQUENCE [LARGE SCALE GENOMIC DNA]</scope>
    <source>
        <strain evidence="3 4">DSM 2619</strain>
    </source>
</reference>
<feature type="region of interest" description="Disordered" evidence="1">
    <location>
        <begin position="69"/>
        <end position="90"/>
    </location>
</feature>
<sequence>MGKPSIFSKEYEKKMRKRRRNTIIISLGILVVILGIIIKVIYNPIDYTNIKKNIQAWIDSDTTNVAEKTKAENKEVTNEEKKEPVKEEPAKPVEQSIDVALMSGNIAKAIYTSDINGGKVFKTLESSEKNISFNISPSGKQMLVTDNNALINLYNVEGIAKVLSKDQYISSSGGIFTRADTLKANPKYLWNVNSKFINEEKVIFVTNRPYFGGSNLKQYLWITDIQSGEDKVLWDLAGANIEIAEKEDKGVKINVDGKVYYIDVNGNYIQ</sequence>
<feature type="transmembrane region" description="Helical" evidence="2">
    <location>
        <begin position="21"/>
        <end position="42"/>
    </location>
</feature>